<keyword evidence="1" id="KW-0472">Membrane</keyword>
<keyword evidence="1" id="KW-1133">Transmembrane helix</keyword>
<sequence length="185" mass="20117">MKSFSLRDVLLIALLSVVLGIVYFGAGYVSSFFVPFIGPIAHEIIYGIWFVAGPMALYILRKPGTAIVTEVLAALVEVLIGSIYGPSVLIIGTLQGLGSELGFTVSAYRKFEWPNFILSAILTSVFSYVWSYFVNGLAAYSISYNLTMLLVRTLSSIVFFLMTKALCDKLQAAGVLQSYALGQKA</sequence>
<feature type="transmembrane region" description="Helical" evidence="1">
    <location>
        <begin position="9"/>
        <end position="34"/>
    </location>
</feature>
<feature type="transmembrane region" description="Helical" evidence="1">
    <location>
        <begin position="116"/>
        <end position="135"/>
    </location>
</feature>
<dbReference type="PIRSF" id="PIRSF037394">
    <property type="entry name" value="ABC_thiamine-permease_YkoE_prd"/>
    <property type="match status" value="1"/>
</dbReference>
<dbReference type="AlphaFoldDB" id="A0A2N8LC88"/>
<comment type="caution">
    <text evidence="2">The sequence shown here is derived from an EMBL/GenBank/DDBJ whole genome shotgun (WGS) entry which is preliminary data.</text>
</comment>
<dbReference type="InterPro" id="IPR017195">
    <property type="entry name" value="ABC_thiamin-permease_prd"/>
</dbReference>
<reference evidence="2 3" key="1">
    <citation type="submission" date="2015-12" db="EMBL/GenBank/DDBJ databases">
        <title>Streptococcus penaeicida sp. nov.</title>
        <authorList>
            <person name="Gomez-Gil B."/>
            <person name="Morales-Covarrubias M."/>
        </authorList>
    </citation>
    <scope>NUCLEOTIDE SEQUENCE [LARGE SCALE GENOMIC DNA]</scope>
    <source>
        <strain evidence="2 3">CAIM 1838</strain>
    </source>
</reference>
<gene>
    <name evidence="2" type="ORF">AT575_05105</name>
</gene>
<dbReference type="EMBL" id="LOCM01000020">
    <property type="protein sequence ID" value="PND47774.1"/>
    <property type="molecule type" value="Genomic_DNA"/>
</dbReference>
<dbReference type="Proteomes" id="UP000235963">
    <property type="component" value="Unassembled WGS sequence"/>
</dbReference>
<dbReference type="RefSeq" id="WP_102777454.1">
    <property type="nucleotide sequence ID" value="NZ_CBCSGP010000010.1"/>
</dbReference>
<organism evidence="2 3">
    <name type="scientific">Streptococcus penaeicida</name>
    <dbReference type="NCBI Taxonomy" id="1765960"/>
    <lineage>
        <taxon>Bacteria</taxon>
        <taxon>Bacillati</taxon>
        <taxon>Bacillota</taxon>
        <taxon>Bacilli</taxon>
        <taxon>Lactobacillales</taxon>
        <taxon>Streptococcaceae</taxon>
        <taxon>Streptococcus</taxon>
    </lineage>
</organism>
<proteinExistence type="predicted"/>
<name>A0A2N8LC88_9STRE</name>
<keyword evidence="3" id="KW-1185">Reference proteome</keyword>
<evidence type="ECO:0000313" key="3">
    <source>
        <dbReference type="Proteomes" id="UP000235963"/>
    </source>
</evidence>
<feature type="transmembrane region" description="Helical" evidence="1">
    <location>
        <begin position="72"/>
        <end position="96"/>
    </location>
</feature>
<dbReference type="Pfam" id="PF09819">
    <property type="entry name" value="ABC_cobalt"/>
    <property type="match status" value="1"/>
</dbReference>
<keyword evidence="1" id="KW-0812">Transmembrane</keyword>
<dbReference type="OrthoDB" id="8017424at2"/>
<evidence type="ECO:0000256" key="1">
    <source>
        <dbReference type="SAM" id="Phobius"/>
    </source>
</evidence>
<feature type="transmembrane region" description="Helical" evidence="1">
    <location>
        <begin position="40"/>
        <end position="60"/>
    </location>
</feature>
<accession>A0A2N8LC88</accession>
<protein>
    <submittedName>
        <fullName evidence="2">ABC transporter permease</fullName>
    </submittedName>
</protein>
<evidence type="ECO:0000313" key="2">
    <source>
        <dbReference type="EMBL" id="PND47774.1"/>
    </source>
</evidence>
<feature type="transmembrane region" description="Helical" evidence="1">
    <location>
        <begin position="142"/>
        <end position="162"/>
    </location>
</feature>